<dbReference type="EMBL" id="FPHI01000022">
    <property type="protein sequence ID" value="SFV60901.1"/>
    <property type="molecule type" value="Genomic_DNA"/>
</dbReference>
<sequence length="173" mass="20413">MKHLEKDKLQSLLDIIGSNPSLQIAHFTKESSLLTQMLSEYCNQREYLYQINCTDLVSFGEMKKNIKNNKNIQIKNIPLERKAYMIQGKQYDFLFVTTPIENDMKSDFLRKAHTIICNAGNIIIFINKRNKEERYHWITLLEEHDYVATSTIDDLFEEYDIIISKKMHGWGSK</sequence>
<dbReference type="AlphaFoldDB" id="A0A1W1C5B5"/>
<name>A0A1W1C5B5_9ZZZZ</name>
<organism evidence="1">
    <name type="scientific">hydrothermal vent metagenome</name>
    <dbReference type="NCBI Taxonomy" id="652676"/>
    <lineage>
        <taxon>unclassified sequences</taxon>
        <taxon>metagenomes</taxon>
        <taxon>ecological metagenomes</taxon>
    </lineage>
</organism>
<proteinExistence type="predicted"/>
<protein>
    <submittedName>
        <fullName evidence="1">Uncharacterized protein</fullName>
    </submittedName>
</protein>
<evidence type="ECO:0000313" key="1">
    <source>
        <dbReference type="EMBL" id="SFV60901.1"/>
    </source>
</evidence>
<accession>A0A1W1C5B5</accession>
<reference evidence="1" key="1">
    <citation type="submission" date="2016-10" db="EMBL/GenBank/DDBJ databases">
        <authorList>
            <person name="de Groot N.N."/>
        </authorList>
    </citation>
    <scope>NUCLEOTIDE SEQUENCE</scope>
</reference>
<gene>
    <name evidence="1" type="ORF">MNB_SV-3-1037</name>
</gene>